<evidence type="ECO:0000313" key="1">
    <source>
        <dbReference type="Ensembl" id="ENSSLUP00000035929.1"/>
    </source>
</evidence>
<gene>
    <name evidence="1" type="primary">LOC116041408</name>
</gene>
<dbReference type="PANTHER" id="PTHR31025">
    <property type="entry name" value="SI:CH211-196P9.1-RELATED"/>
    <property type="match status" value="1"/>
</dbReference>
<dbReference type="AlphaFoldDB" id="A0A8C9ZBA4"/>
<dbReference type="PANTHER" id="PTHR31025:SF19">
    <property type="entry name" value="SI:CH73-42K18.1-RELATED"/>
    <property type="match status" value="1"/>
</dbReference>
<keyword evidence="2" id="KW-1185">Reference proteome</keyword>
<reference evidence="1" key="2">
    <citation type="submission" date="2025-09" db="UniProtKB">
        <authorList>
            <consortium name="Ensembl"/>
        </authorList>
    </citation>
    <scope>IDENTIFICATION</scope>
</reference>
<reference evidence="1" key="1">
    <citation type="submission" date="2025-08" db="UniProtKB">
        <authorList>
            <consortium name="Ensembl"/>
        </authorList>
    </citation>
    <scope>IDENTIFICATION</scope>
</reference>
<proteinExistence type="predicted"/>
<accession>A0A8C9ZBA4</accession>
<sequence length="516" mass="58099">MGTKVIFTLSRTMGSYKLRIIINEGDIRKVSLDGKPETVEELKIKVKEKCKLQDDFNLMYEDPDFGYSLCNLDDIGDLPATKATVKVISLVTLTLVPASTTSISDASNVSDDTEILSTYIFEIPNFSVDVEFRLRQANLQFLRDQTYLNVPRDMKHGILEKLAEAIYKFDAYPNEERCHSVALALISKHPCLREPGSPDGCSGWKNSLTYKMGNYRTKLRKAGCAEVAINRGKKGAPEMASKGLKRPKRFEVNYLPDLPEGQNEDRLEVERKLLVEEMKKRNPSGTVIASKMDQTFPLRRREIVEAEPPVKTLKERWAALFTERQVFSEFNRIATTNLENDFFGAVDRYTPRFVPIFKSKKGSVGEKLAEIVQQIDSRVSRLQTLHALVLQGIPVLLGDDPSNFYNTSFDSDSDEAWAQVSVGLLTIISEDEPLSPNHLHLDPVSTAIILEGGIVMDNLQNLPQALCLLFGLSYALHLDYPKAMKNTFNFIQRVMLGLGENKLPSKLQTLKNLLLS</sequence>
<name>A0A8C9ZBA4_SANLU</name>
<protein>
    <submittedName>
        <fullName evidence="1">Uncharacterized protein</fullName>
    </submittedName>
</protein>
<dbReference type="Ensembl" id="ENSSLUT00000037042.1">
    <property type="protein sequence ID" value="ENSSLUP00000035929.1"/>
    <property type="gene ID" value="ENSSLUG00000016052.1"/>
</dbReference>
<organism evidence="1 2">
    <name type="scientific">Sander lucioperca</name>
    <name type="common">Pike-perch</name>
    <name type="synonym">Perca lucioperca</name>
    <dbReference type="NCBI Taxonomy" id="283035"/>
    <lineage>
        <taxon>Eukaryota</taxon>
        <taxon>Metazoa</taxon>
        <taxon>Chordata</taxon>
        <taxon>Craniata</taxon>
        <taxon>Vertebrata</taxon>
        <taxon>Euteleostomi</taxon>
        <taxon>Actinopterygii</taxon>
        <taxon>Neopterygii</taxon>
        <taxon>Teleostei</taxon>
        <taxon>Neoteleostei</taxon>
        <taxon>Acanthomorphata</taxon>
        <taxon>Eupercaria</taxon>
        <taxon>Perciformes</taxon>
        <taxon>Percoidei</taxon>
        <taxon>Percidae</taxon>
        <taxon>Luciopercinae</taxon>
        <taxon>Sander</taxon>
    </lineage>
</organism>
<dbReference type="GeneTree" id="ENSGT00950000182912"/>
<dbReference type="Proteomes" id="UP000694568">
    <property type="component" value="Unplaced"/>
</dbReference>
<evidence type="ECO:0000313" key="2">
    <source>
        <dbReference type="Proteomes" id="UP000694568"/>
    </source>
</evidence>